<dbReference type="SUPFAM" id="SSF56645">
    <property type="entry name" value="Acyl-CoA dehydrogenase NM domain-like"/>
    <property type="match status" value="1"/>
</dbReference>
<keyword evidence="4 6" id="KW-0274">FAD</keyword>
<evidence type="ECO:0000256" key="1">
    <source>
        <dbReference type="ARBA" id="ARBA00001974"/>
    </source>
</evidence>
<dbReference type="STRING" id="114686.BM536_006140"/>
<comment type="caution">
    <text evidence="10">The sequence shown here is derived from an EMBL/GenBank/DDBJ whole genome shotgun (WGS) entry which is preliminary data.</text>
</comment>
<dbReference type="GO" id="GO:0033539">
    <property type="term" value="P:fatty acid beta-oxidation using acyl-CoA dehydrogenase"/>
    <property type="evidence" value="ECO:0007669"/>
    <property type="project" value="TreeGrafter"/>
</dbReference>
<evidence type="ECO:0000259" key="9">
    <source>
        <dbReference type="Pfam" id="PF02771"/>
    </source>
</evidence>
<dbReference type="InterPro" id="IPR009075">
    <property type="entry name" value="AcylCo_DH/oxidase_C"/>
</dbReference>
<evidence type="ECO:0000259" key="7">
    <source>
        <dbReference type="Pfam" id="PF00441"/>
    </source>
</evidence>
<evidence type="ECO:0000313" key="11">
    <source>
        <dbReference type="Proteomes" id="UP000184286"/>
    </source>
</evidence>
<keyword evidence="3 6" id="KW-0285">Flavoprotein</keyword>
<dbReference type="InterPro" id="IPR037069">
    <property type="entry name" value="AcylCoA_DH/ox_N_sf"/>
</dbReference>
<comment type="cofactor">
    <cofactor evidence="1 6">
        <name>FAD</name>
        <dbReference type="ChEBI" id="CHEBI:57692"/>
    </cofactor>
</comment>
<comment type="similarity">
    <text evidence="2 6">Belongs to the acyl-CoA dehydrogenase family.</text>
</comment>
<dbReference type="PROSITE" id="PS00073">
    <property type="entry name" value="ACYL_COA_DH_2"/>
    <property type="match status" value="1"/>
</dbReference>
<dbReference type="PIRSF" id="PIRSF016578">
    <property type="entry name" value="HsaA"/>
    <property type="match status" value="1"/>
</dbReference>
<dbReference type="Gene3D" id="1.20.140.10">
    <property type="entry name" value="Butyryl-CoA Dehydrogenase, subunit A, domain 3"/>
    <property type="match status" value="1"/>
</dbReference>
<dbReference type="Gene3D" id="2.40.110.10">
    <property type="entry name" value="Butyryl-CoA Dehydrogenase, subunit A, domain 2"/>
    <property type="match status" value="1"/>
</dbReference>
<dbReference type="PANTHER" id="PTHR48083">
    <property type="entry name" value="MEDIUM-CHAIN SPECIFIC ACYL-COA DEHYDROGENASE, MITOCHONDRIAL-RELATED"/>
    <property type="match status" value="1"/>
</dbReference>
<dbReference type="Proteomes" id="UP000184286">
    <property type="component" value="Unassembled WGS sequence"/>
</dbReference>
<evidence type="ECO:0008006" key="12">
    <source>
        <dbReference type="Google" id="ProtNLM"/>
    </source>
</evidence>
<feature type="domain" description="Acyl-CoA dehydrogenase/oxidase C-terminal" evidence="7">
    <location>
        <begin position="234"/>
        <end position="380"/>
    </location>
</feature>
<accession>A0A1V6MX82</accession>
<dbReference type="InterPro" id="IPR009100">
    <property type="entry name" value="AcylCoA_DH/oxidase_NM_dom_sf"/>
</dbReference>
<evidence type="ECO:0000256" key="6">
    <source>
        <dbReference type="RuleBase" id="RU362125"/>
    </source>
</evidence>
<dbReference type="Pfam" id="PF02771">
    <property type="entry name" value="Acyl-CoA_dh_N"/>
    <property type="match status" value="1"/>
</dbReference>
<evidence type="ECO:0000259" key="8">
    <source>
        <dbReference type="Pfam" id="PF02770"/>
    </source>
</evidence>
<evidence type="ECO:0000256" key="3">
    <source>
        <dbReference type="ARBA" id="ARBA00022630"/>
    </source>
</evidence>
<dbReference type="FunFam" id="1.20.140.10:FF:000001">
    <property type="entry name" value="Acyl-CoA dehydrogenase"/>
    <property type="match status" value="1"/>
</dbReference>
<dbReference type="InterPro" id="IPR046373">
    <property type="entry name" value="Acyl-CoA_Oxase/DH_mid-dom_sf"/>
</dbReference>
<dbReference type="Gene3D" id="1.10.540.10">
    <property type="entry name" value="Acyl-CoA dehydrogenase/oxidase, N-terminal domain"/>
    <property type="match status" value="1"/>
</dbReference>
<organism evidence="10 11">
    <name type="scientific">Streptomyces phaeoluteigriseus</name>
    <dbReference type="NCBI Taxonomy" id="114686"/>
    <lineage>
        <taxon>Bacteria</taxon>
        <taxon>Bacillati</taxon>
        <taxon>Actinomycetota</taxon>
        <taxon>Actinomycetes</taxon>
        <taxon>Kitasatosporales</taxon>
        <taxon>Streptomycetaceae</taxon>
        <taxon>Streptomyces</taxon>
        <taxon>Streptomyces aurantiacus group</taxon>
    </lineage>
</organism>
<feature type="domain" description="Acyl-CoA oxidase/dehydrogenase middle" evidence="8">
    <location>
        <begin position="124"/>
        <end position="222"/>
    </location>
</feature>
<name>A0A1V6MX82_9ACTN</name>
<evidence type="ECO:0000256" key="2">
    <source>
        <dbReference type="ARBA" id="ARBA00009347"/>
    </source>
</evidence>
<dbReference type="InterPro" id="IPR006089">
    <property type="entry name" value="Acyl-CoA_DH_CS"/>
</dbReference>
<dbReference type="InterPro" id="IPR013786">
    <property type="entry name" value="AcylCoA_DH/ox_N"/>
</dbReference>
<dbReference type="GO" id="GO:0003995">
    <property type="term" value="F:acyl-CoA dehydrogenase activity"/>
    <property type="evidence" value="ECO:0007669"/>
    <property type="project" value="InterPro"/>
</dbReference>
<feature type="domain" description="Acyl-CoA dehydrogenase/oxidase N-terminal" evidence="9">
    <location>
        <begin position="8"/>
        <end position="120"/>
    </location>
</feature>
<evidence type="ECO:0000256" key="5">
    <source>
        <dbReference type="ARBA" id="ARBA00023002"/>
    </source>
</evidence>
<dbReference type="GO" id="GO:0005737">
    <property type="term" value="C:cytoplasm"/>
    <property type="evidence" value="ECO:0007669"/>
    <property type="project" value="TreeGrafter"/>
</dbReference>
<keyword evidence="5 6" id="KW-0560">Oxidoreductase</keyword>
<dbReference type="EMBL" id="MPOH02000006">
    <property type="protein sequence ID" value="OQD57071.1"/>
    <property type="molecule type" value="Genomic_DNA"/>
</dbReference>
<reference evidence="10 11" key="2">
    <citation type="submission" date="2017-02" db="EMBL/GenBank/DDBJ databases">
        <title>Draft genome sequence of Streptomyces phaeoluteigriseus type strain DSM41896.</title>
        <authorList>
            <person name="Salih T.S."/>
            <person name="Algora Gallardo L."/>
            <person name="Melo Santos T."/>
            <person name="Filgueira Martinez S."/>
            <person name="Herron P.R."/>
        </authorList>
    </citation>
    <scope>NUCLEOTIDE SEQUENCE [LARGE SCALE GENOMIC DNA]</scope>
    <source>
        <strain evidence="10 11">DSM 41896</strain>
    </source>
</reference>
<gene>
    <name evidence="10" type="ORF">BM536_006140</name>
</gene>
<sequence length="383" mass="41941">MDSIYFSPEVDTFREQTRRFLREHIAPRLDTWESERRIPRDTWKLLAGEGLLGLHHPRAYGGRELPFFHSVAYLEELGRLGNGGFRGAMSVHSYMATTYLQLAGDHEQKLAYLKPAVEGDMIAALAITEPHAGSDVSNISCEARATGDGYAIRGTKAFVTNGMHADFMVTAVRMADGPVAATGSGNISLLVIDAQAPGVTRTPVEKLGWHCSDTATVHFEDVVVDGSRLLGRKNSGFMWIMKAFQLERVAAAVLAIGEVDRALELARRYTGERQVFGKALAGHQVVRHRLAELMSHAEAARQLVYHAAWLHSRGKLAMSECAMAKLRATELAVDVAGQCLQLFGGHGYLADAPIARLFRDTRLDTIAGGASEIMREIIADTDL</sequence>
<proteinExistence type="inferred from homology"/>
<dbReference type="GO" id="GO:0050660">
    <property type="term" value="F:flavin adenine dinucleotide binding"/>
    <property type="evidence" value="ECO:0007669"/>
    <property type="project" value="InterPro"/>
</dbReference>
<evidence type="ECO:0000313" key="10">
    <source>
        <dbReference type="EMBL" id="OQD57071.1"/>
    </source>
</evidence>
<dbReference type="AlphaFoldDB" id="A0A1V6MX82"/>
<dbReference type="InterPro" id="IPR050741">
    <property type="entry name" value="Acyl-CoA_dehydrogenase"/>
</dbReference>
<dbReference type="Pfam" id="PF00441">
    <property type="entry name" value="Acyl-CoA_dh_1"/>
    <property type="match status" value="1"/>
</dbReference>
<protein>
    <recommendedName>
        <fullName evidence="12">Acyl-CoA dehydrogenase</fullName>
    </recommendedName>
</protein>
<dbReference type="SUPFAM" id="SSF47203">
    <property type="entry name" value="Acyl-CoA dehydrogenase C-terminal domain-like"/>
    <property type="match status" value="1"/>
</dbReference>
<dbReference type="InterPro" id="IPR036250">
    <property type="entry name" value="AcylCo_DH-like_C"/>
</dbReference>
<evidence type="ECO:0000256" key="4">
    <source>
        <dbReference type="ARBA" id="ARBA00022827"/>
    </source>
</evidence>
<dbReference type="PANTHER" id="PTHR48083:SF6">
    <property type="entry name" value="ACYL-COA DEHYDROGENASE 6"/>
    <property type="match status" value="1"/>
</dbReference>
<dbReference type="InterPro" id="IPR006091">
    <property type="entry name" value="Acyl-CoA_Oxase/DH_mid-dom"/>
</dbReference>
<dbReference type="Pfam" id="PF02770">
    <property type="entry name" value="Acyl-CoA_dh_M"/>
    <property type="match status" value="1"/>
</dbReference>
<reference evidence="11" key="1">
    <citation type="submission" date="2016-11" db="EMBL/GenBank/DDBJ databases">
        <authorList>
            <person name="Schniete J.K."/>
            <person name="Salih T."/>
            <person name="Algora Gallardo L."/>
            <person name="Martinez Fernandez S."/>
            <person name="Herron P.R."/>
        </authorList>
    </citation>
    <scope>NUCLEOTIDE SEQUENCE [LARGE SCALE GENOMIC DNA]</scope>
    <source>
        <strain evidence="11">DSM 41896</strain>
    </source>
</reference>